<organism evidence="2 3">
    <name type="scientific">Sneathiella litorea</name>
    <dbReference type="NCBI Taxonomy" id="2606216"/>
    <lineage>
        <taxon>Bacteria</taxon>
        <taxon>Pseudomonadati</taxon>
        <taxon>Pseudomonadota</taxon>
        <taxon>Alphaproteobacteria</taxon>
        <taxon>Sneathiellales</taxon>
        <taxon>Sneathiellaceae</taxon>
        <taxon>Sneathiella</taxon>
    </lineage>
</organism>
<evidence type="ECO:0000313" key="2">
    <source>
        <dbReference type="EMBL" id="MZR30135.1"/>
    </source>
</evidence>
<dbReference type="RefSeq" id="WP_161314661.1">
    <property type="nucleotide sequence ID" value="NZ_WTUW01000001.1"/>
</dbReference>
<reference evidence="2 3" key="1">
    <citation type="submission" date="2019-12" db="EMBL/GenBank/DDBJ databases">
        <title>Snethiella sp. nov. sp. isolated from sea sand.</title>
        <authorList>
            <person name="Kim J."/>
            <person name="Jeong S.E."/>
            <person name="Jung H.S."/>
            <person name="Jeon C.O."/>
        </authorList>
    </citation>
    <scope>NUCLEOTIDE SEQUENCE [LARGE SCALE GENOMIC DNA]</scope>
    <source>
        <strain evidence="2 3">DP05</strain>
    </source>
</reference>
<dbReference type="InterPro" id="IPR001753">
    <property type="entry name" value="Enoyl-CoA_hydra/iso"/>
</dbReference>
<dbReference type="AlphaFoldDB" id="A0A6L8W4T9"/>
<name>A0A6L8W4T9_9PROT</name>
<evidence type="ECO:0000313" key="3">
    <source>
        <dbReference type="Proteomes" id="UP000476030"/>
    </source>
</evidence>
<gene>
    <name evidence="2" type="ORF">GQE98_05735</name>
</gene>
<dbReference type="Gene3D" id="1.10.12.10">
    <property type="entry name" value="Lyase 2-enoyl-coa Hydratase, Chain A, domain 2"/>
    <property type="match status" value="1"/>
</dbReference>
<proteinExistence type="inferred from homology"/>
<sequence length="263" mass="27844">MSDVLLETIEDGVATVTMNRPEARNAFTREMMEGLSEKLSRLAKDNSVRAVVLTGAGGAFCAGGDVKGFAANAGAKVNMDERIQDLRERMEVSRLLHEMPKPTLAVIPGPAAGAGFSLAMACDMRIAADDAKITTAFSKVGLSGDFGGSYFLTKLLGEAKAKELYFTADVVLGKDAEALGMVNKSVPADELPAAAAAMASKLASLPTVAIGYMKKNINTASEGSLSEVLDWEANQMMRAFETEDHKGAALAFVEKRAPEFKGR</sequence>
<accession>A0A6L8W4T9</accession>
<keyword evidence="3" id="KW-1185">Reference proteome</keyword>
<evidence type="ECO:0000256" key="1">
    <source>
        <dbReference type="ARBA" id="ARBA00005254"/>
    </source>
</evidence>
<dbReference type="Gene3D" id="3.90.226.10">
    <property type="entry name" value="2-enoyl-CoA Hydratase, Chain A, domain 1"/>
    <property type="match status" value="1"/>
</dbReference>
<dbReference type="GO" id="GO:0003824">
    <property type="term" value="F:catalytic activity"/>
    <property type="evidence" value="ECO:0007669"/>
    <property type="project" value="UniProtKB-ARBA"/>
</dbReference>
<dbReference type="PANTHER" id="PTHR43459:SF1">
    <property type="entry name" value="EG:BACN32G11.4 PROTEIN"/>
    <property type="match status" value="1"/>
</dbReference>
<dbReference type="Proteomes" id="UP000476030">
    <property type="component" value="Unassembled WGS sequence"/>
</dbReference>
<comment type="similarity">
    <text evidence="1">Belongs to the enoyl-CoA hydratase/isomerase family.</text>
</comment>
<dbReference type="SUPFAM" id="SSF52096">
    <property type="entry name" value="ClpP/crotonase"/>
    <property type="match status" value="1"/>
</dbReference>
<dbReference type="InterPro" id="IPR029045">
    <property type="entry name" value="ClpP/crotonase-like_dom_sf"/>
</dbReference>
<dbReference type="Pfam" id="PF00378">
    <property type="entry name" value="ECH_1"/>
    <property type="match status" value="1"/>
</dbReference>
<comment type="caution">
    <text evidence="2">The sequence shown here is derived from an EMBL/GenBank/DDBJ whole genome shotgun (WGS) entry which is preliminary data.</text>
</comment>
<protein>
    <submittedName>
        <fullName evidence="2">Enoyl-CoA hydratase</fullName>
    </submittedName>
</protein>
<dbReference type="EMBL" id="WTUW01000001">
    <property type="protein sequence ID" value="MZR30135.1"/>
    <property type="molecule type" value="Genomic_DNA"/>
</dbReference>
<dbReference type="InterPro" id="IPR014748">
    <property type="entry name" value="Enoyl-CoA_hydra_C"/>
</dbReference>
<dbReference type="PANTHER" id="PTHR43459">
    <property type="entry name" value="ENOYL-COA HYDRATASE"/>
    <property type="match status" value="1"/>
</dbReference>
<dbReference type="CDD" id="cd06558">
    <property type="entry name" value="crotonase-like"/>
    <property type="match status" value="1"/>
</dbReference>